<protein>
    <submittedName>
        <fullName evidence="16">Smad nuclear-interacting protein 1 (inferred by orthology to a human protein)</fullName>
    </submittedName>
</protein>
<keyword evidence="7" id="KW-0175">Coiled coil</keyword>
<dbReference type="PANTHER" id="PTHR23308">
    <property type="entry name" value="NUCLEAR INHIBITOR OF PROTEIN PHOSPHATASE-1"/>
    <property type="match status" value="1"/>
</dbReference>
<dbReference type="InterPro" id="IPR000253">
    <property type="entry name" value="FHA_dom"/>
</dbReference>
<feature type="compositionally biased region" description="Polar residues" evidence="12">
    <location>
        <begin position="1"/>
        <end position="12"/>
    </location>
</feature>
<keyword evidence="2" id="KW-1017">Isopeptide bond</keyword>
<dbReference type="EMBL" id="UYRR01031639">
    <property type="protein sequence ID" value="VDK51639.1"/>
    <property type="molecule type" value="Genomic_DNA"/>
</dbReference>
<evidence type="ECO:0000313" key="16">
    <source>
        <dbReference type="WBParaSite" id="ASIM_0001474901-mRNA-1"/>
    </source>
</evidence>
<dbReference type="WBParaSite" id="ASIM_0001474901-mRNA-1">
    <property type="protein sequence ID" value="ASIM_0001474901-mRNA-1"/>
    <property type="gene ID" value="ASIM_0001474901"/>
</dbReference>
<evidence type="ECO:0000256" key="9">
    <source>
        <dbReference type="ARBA" id="ARBA00023187"/>
    </source>
</evidence>
<evidence type="ECO:0000256" key="7">
    <source>
        <dbReference type="ARBA" id="ARBA00023054"/>
    </source>
</evidence>
<feature type="compositionally biased region" description="Basic and acidic residues" evidence="12">
    <location>
        <begin position="31"/>
        <end position="51"/>
    </location>
</feature>
<dbReference type="GO" id="GO:0005681">
    <property type="term" value="C:spliceosomal complex"/>
    <property type="evidence" value="ECO:0007669"/>
    <property type="project" value="UniProtKB-KW"/>
</dbReference>
<keyword evidence="10" id="KW-0539">Nucleus</keyword>
<evidence type="ECO:0000256" key="2">
    <source>
        <dbReference type="ARBA" id="ARBA00022499"/>
    </source>
</evidence>
<dbReference type="GO" id="GO:0006397">
    <property type="term" value="P:mRNA processing"/>
    <property type="evidence" value="ECO:0007669"/>
    <property type="project" value="UniProtKB-KW"/>
</dbReference>
<feature type="compositionally biased region" description="Basic and acidic residues" evidence="12">
    <location>
        <begin position="174"/>
        <end position="191"/>
    </location>
</feature>
<evidence type="ECO:0000256" key="1">
    <source>
        <dbReference type="ARBA" id="ARBA00004123"/>
    </source>
</evidence>
<name>A0A0M3K1K3_ANISI</name>
<dbReference type="InterPro" id="IPR050923">
    <property type="entry name" value="Cell_Proc_Reg/RNA_Proc"/>
</dbReference>
<evidence type="ECO:0000256" key="6">
    <source>
        <dbReference type="ARBA" id="ARBA00022843"/>
    </source>
</evidence>
<reference evidence="14 15" key="2">
    <citation type="submission" date="2018-11" db="EMBL/GenBank/DDBJ databases">
        <authorList>
            <consortium name="Pathogen Informatics"/>
        </authorList>
    </citation>
    <scope>NUCLEOTIDE SEQUENCE [LARGE SCALE GENOMIC DNA]</scope>
</reference>
<evidence type="ECO:0000256" key="4">
    <source>
        <dbReference type="ARBA" id="ARBA00022664"/>
    </source>
</evidence>
<reference evidence="16" key="1">
    <citation type="submission" date="2017-02" db="UniProtKB">
        <authorList>
            <consortium name="WormBaseParasite"/>
        </authorList>
    </citation>
    <scope>IDENTIFICATION</scope>
</reference>
<feature type="compositionally biased region" description="Basic and acidic residues" evidence="12">
    <location>
        <begin position="59"/>
        <end position="167"/>
    </location>
</feature>
<organism evidence="16">
    <name type="scientific">Anisakis simplex</name>
    <name type="common">Herring worm</name>
    <dbReference type="NCBI Taxonomy" id="6269"/>
    <lineage>
        <taxon>Eukaryota</taxon>
        <taxon>Metazoa</taxon>
        <taxon>Ecdysozoa</taxon>
        <taxon>Nematoda</taxon>
        <taxon>Chromadorea</taxon>
        <taxon>Rhabditida</taxon>
        <taxon>Spirurina</taxon>
        <taxon>Ascaridomorpha</taxon>
        <taxon>Ascaridoidea</taxon>
        <taxon>Anisakidae</taxon>
        <taxon>Anisakis</taxon>
        <taxon>Anisakis simplex complex</taxon>
    </lineage>
</organism>
<proteinExistence type="predicted"/>
<gene>
    <name evidence="14" type="ORF">ASIM_LOCUS14159</name>
</gene>
<feature type="region of interest" description="Disordered" evidence="12">
    <location>
        <begin position="339"/>
        <end position="365"/>
    </location>
</feature>
<feature type="compositionally biased region" description="Basic and acidic residues" evidence="12">
    <location>
        <begin position="339"/>
        <end position="354"/>
    </location>
</feature>
<comment type="subcellular location">
    <subcellularLocation>
        <location evidence="1">Nucleus</location>
    </subcellularLocation>
</comment>
<feature type="compositionally biased region" description="Basic and acidic residues" evidence="12">
    <location>
        <begin position="13"/>
        <end position="23"/>
    </location>
</feature>
<dbReference type="GO" id="GO:0008380">
    <property type="term" value="P:RNA splicing"/>
    <property type="evidence" value="ECO:0007669"/>
    <property type="project" value="UniProtKB-KW"/>
</dbReference>
<keyword evidence="15" id="KW-1185">Reference proteome</keyword>
<evidence type="ECO:0000259" key="13">
    <source>
        <dbReference type="PROSITE" id="PS50006"/>
    </source>
</evidence>
<keyword evidence="8" id="KW-0943">RNA-mediated gene silencing</keyword>
<dbReference type="OrthoDB" id="444265at2759"/>
<dbReference type="AlphaFoldDB" id="A0A0M3K1K3"/>
<accession>A0A0M3K1K3</accession>
<evidence type="ECO:0000256" key="8">
    <source>
        <dbReference type="ARBA" id="ARBA00023158"/>
    </source>
</evidence>
<dbReference type="Gene3D" id="2.60.200.20">
    <property type="match status" value="1"/>
</dbReference>
<keyword evidence="5" id="KW-0747">Spliceosome</keyword>
<keyword evidence="6" id="KW-0832">Ubl conjugation</keyword>
<dbReference type="Pfam" id="PF00498">
    <property type="entry name" value="FHA"/>
    <property type="match status" value="1"/>
</dbReference>
<evidence type="ECO:0000256" key="12">
    <source>
        <dbReference type="SAM" id="MobiDB-lite"/>
    </source>
</evidence>
<dbReference type="SMART" id="SM00240">
    <property type="entry name" value="FHA"/>
    <property type="match status" value="1"/>
</dbReference>
<keyword evidence="9" id="KW-0508">mRNA splicing</keyword>
<sequence length="365" mass="43034">MRTDNKTMANTSESRDDELSRDKYHSKRHHLDREKHTKGHHHEDEDRDSKIHNKRKEYHRHELESNKRGDSKSSRANDDFDRNERRKQINERHRDRGGDDEGDISRGDMRTEKKIRDSAEHSNRRDSSGRSGHKESSKRRGEERENDHRKQSVKREIRDEDDGRNAKENLVWGKMEEKNEETKPVEKEKPSFEPSGKLAEDTNTYKGVVIKYNEPPDAHKPKLRWRLYPFKGDEALPVLYIHRQSAYLIGRDRRVADFAVDHPSCSKQHAVFQYRLVPVELDDGSRIRRIKPYIIDLNSANGTYLNNERIEPQRFVELREKDVLKFGFSTREFVLLNEKSNESDSESDHNDMKIPKHSPPSSPSP</sequence>
<dbReference type="Proteomes" id="UP000267096">
    <property type="component" value="Unassembled WGS sequence"/>
</dbReference>
<evidence type="ECO:0000313" key="14">
    <source>
        <dbReference type="EMBL" id="VDK51639.1"/>
    </source>
</evidence>
<dbReference type="InterPro" id="IPR008984">
    <property type="entry name" value="SMAD_FHA_dom_sf"/>
</dbReference>
<evidence type="ECO:0000313" key="15">
    <source>
        <dbReference type="Proteomes" id="UP000267096"/>
    </source>
</evidence>
<dbReference type="PROSITE" id="PS50006">
    <property type="entry name" value="FHA_DOMAIN"/>
    <property type="match status" value="1"/>
</dbReference>
<evidence type="ECO:0000256" key="3">
    <source>
        <dbReference type="ARBA" id="ARBA00022553"/>
    </source>
</evidence>
<dbReference type="GO" id="GO:0031047">
    <property type="term" value="P:regulatory ncRNA-mediated gene silencing"/>
    <property type="evidence" value="ECO:0007669"/>
    <property type="project" value="UniProtKB-KW"/>
</dbReference>
<dbReference type="SUPFAM" id="SSF49879">
    <property type="entry name" value="SMAD/FHA domain"/>
    <property type="match status" value="1"/>
</dbReference>
<keyword evidence="3" id="KW-0597">Phosphoprotein</keyword>
<feature type="domain" description="FHA" evidence="13">
    <location>
        <begin position="247"/>
        <end position="310"/>
    </location>
</feature>
<evidence type="ECO:0000256" key="5">
    <source>
        <dbReference type="ARBA" id="ARBA00022728"/>
    </source>
</evidence>
<evidence type="ECO:0000256" key="11">
    <source>
        <dbReference type="ARBA" id="ARBA00055964"/>
    </source>
</evidence>
<feature type="region of interest" description="Disordered" evidence="12">
    <location>
        <begin position="1"/>
        <end position="199"/>
    </location>
</feature>
<keyword evidence="4" id="KW-0507">mRNA processing</keyword>
<evidence type="ECO:0000256" key="10">
    <source>
        <dbReference type="ARBA" id="ARBA00023242"/>
    </source>
</evidence>
<dbReference type="FunFam" id="2.60.200.20:FF:000008">
    <property type="entry name" value="smad nuclear-interacting protein 1"/>
    <property type="match status" value="1"/>
</dbReference>
<comment type="function">
    <text evidence="11">Required for pre-mRNA splicing as component of the spliceosome. As a component of the minor spliceosome, involved in the splicing of U12-type introns in pre-mRNAs. Down-regulates NF-kappa-B signaling by competing with RELA for CREBBP/EP300 binding. Involved in the microRNA (miRNA) biogenesis. May be involved in cyclin-D1/CCND1 mRNA stability through the SNARP complex which associates with both the 3'end of the CCND1 gene and its mRNA.</text>
</comment>